<proteinExistence type="predicted"/>
<protein>
    <submittedName>
        <fullName evidence="1">Uncharacterized protein</fullName>
    </submittedName>
</protein>
<sequence length="34" mass="3971">MLRFKIKELIEKKEFSENSRITINELADSTGTND</sequence>
<organism evidence="1 2">
    <name type="scientific">Methylobacter tundripaludum (strain ATCC BAA-1195 / DSM 17260 / SV96)</name>
    <dbReference type="NCBI Taxonomy" id="697282"/>
    <lineage>
        <taxon>Bacteria</taxon>
        <taxon>Pseudomonadati</taxon>
        <taxon>Pseudomonadota</taxon>
        <taxon>Gammaproteobacteria</taxon>
        <taxon>Methylococcales</taxon>
        <taxon>Methylococcaceae</taxon>
        <taxon>Methylobacter</taxon>
    </lineage>
</organism>
<accession>G3IVH1</accession>
<dbReference type="Proteomes" id="UP000004664">
    <property type="component" value="Unassembled WGS sequence"/>
</dbReference>
<evidence type="ECO:0000313" key="2">
    <source>
        <dbReference type="Proteomes" id="UP000004664"/>
    </source>
</evidence>
<name>G3IVH1_METTV</name>
<dbReference type="HOGENOM" id="CLU_3374628_0_0_6"/>
<reference evidence="1 2" key="1">
    <citation type="submission" date="2011-06" db="EMBL/GenBank/DDBJ databases">
        <title>Genomic sequence of Methylobacter tundripaludum SV96.</title>
        <authorList>
            <consortium name="US DOE Joint Genome Institute"/>
            <person name="Lucas S."/>
            <person name="Han J."/>
            <person name="Lapidus A."/>
            <person name="Cheng J.-F."/>
            <person name="Goodwin L."/>
            <person name="Pitluck S."/>
            <person name="Held B."/>
            <person name="Detter J.C."/>
            <person name="Han C."/>
            <person name="Tapia R."/>
            <person name="Land M."/>
            <person name="Hauser L."/>
            <person name="Kyrpides N."/>
            <person name="Ivanova N."/>
            <person name="Ovchinnikova G."/>
            <person name="Pagani I."/>
            <person name="Klotz M.G."/>
            <person name="Dispirito A.A."/>
            <person name="Murrell J.C."/>
            <person name="Dunfield P."/>
            <person name="Kalyuzhnaya M.G."/>
            <person name="Svenning M."/>
            <person name="Trotsenko Y.A."/>
            <person name="Stein L.Y."/>
            <person name="Woyke T."/>
        </authorList>
    </citation>
    <scope>NUCLEOTIDE SEQUENCE [LARGE SCALE GENOMIC DNA]</scope>
    <source>
        <strain evidence="2">ATCC BAA-1195 / DSM 17260 / SV96</strain>
    </source>
</reference>
<dbReference type="EMBL" id="JH109152">
    <property type="protein sequence ID" value="EGW22898.1"/>
    <property type="molecule type" value="Genomic_DNA"/>
</dbReference>
<evidence type="ECO:0000313" key="1">
    <source>
        <dbReference type="EMBL" id="EGW22898.1"/>
    </source>
</evidence>
<keyword evidence="2" id="KW-1185">Reference proteome</keyword>
<gene>
    <name evidence="1" type="ORF">Mettu_1731</name>
</gene>
<dbReference type="AlphaFoldDB" id="G3IVH1"/>